<name>A0A1Y1VL14_9FUNG</name>
<protein>
    <submittedName>
        <fullName evidence="1">Uncharacterized protein</fullName>
    </submittedName>
</protein>
<gene>
    <name evidence="1" type="ORF">BCR36DRAFT_579782</name>
</gene>
<organism evidence="1 2">
    <name type="scientific">Piromyces finnis</name>
    <dbReference type="NCBI Taxonomy" id="1754191"/>
    <lineage>
        <taxon>Eukaryota</taxon>
        <taxon>Fungi</taxon>
        <taxon>Fungi incertae sedis</taxon>
        <taxon>Chytridiomycota</taxon>
        <taxon>Chytridiomycota incertae sedis</taxon>
        <taxon>Neocallimastigomycetes</taxon>
        <taxon>Neocallimastigales</taxon>
        <taxon>Neocallimastigaceae</taxon>
        <taxon>Piromyces</taxon>
    </lineage>
</organism>
<reference evidence="1 2" key="2">
    <citation type="submission" date="2016-08" db="EMBL/GenBank/DDBJ databases">
        <title>Pervasive Adenine N6-methylation of Active Genes in Fungi.</title>
        <authorList>
            <consortium name="DOE Joint Genome Institute"/>
            <person name="Mondo S.J."/>
            <person name="Dannebaum R.O."/>
            <person name="Kuo R.C."/>
            <person name="Labutti K."/>
            <person name="Haridas S."/>
            <person name="Kuo A."/>
            <person name="Salamov A."/>
            <person name="Ahrendt S.R."/>
            <person name="Lipzen A."/>
            <person name="Sullivan W."/>
            <person name="Andreopoulos W.B."/>
            <person name="Clum A."/>
            <person name="Lindquist E."/>
            <person name="Daum C."/>
            <person name="Ramamoorthy G.K."/>
            <person name="Gryganskyi A."/>
            <person name="Culley D."/>
            <person name="Magnuson J.K."/>
            <person name="James T.Y."/>
            <person name="O'Malley M.A."/>
            <person name="Stajich J.E."/>
            <person name="Spatafora J.W."/>
            <person name="Visel A."/>
            <person name="Grigoriev I.V."/>
        </authorList>
    </citation>
    <scope>NUCLEOTIDE SEQUENCE [LARGE SCALE GENOMIC DNA]</scope>
    <source>
        <strain evidence="2">finn</strain>
    </source>
</reference>
<dbReference type="Proteomes" id="UP000193719">
    <property type="component" value="Unassembled WGS sequence"/>
</dbReference>
<reference evidence="1 2" key="1">
    <citation type="submission" date="2016-08" db="EMBL/GenBank/DDBJ databases">
        <title>Genomes of anaerobic fungi encode conserved fungal cellulosomes for biomass hydrolysis.</title>
        <authorList>
            <consortium name="DOE Joint Genome Institute"/>
            <person name="Haitjema C.H."/>
            <person name="Gilmore S.P."/>
            <person name="Henske J.K."/>
            <person name="Solomon K.V."/>
            <person name="De Groot R."/>
            <person name="Kuo A."/>
            <person name="Mondo S.J."/>
            <person name="Salamov A.A."/>
            <person name="Labutti K."/>
            <person name="Zhao Z."/>
            <person name="Chiniquy J."/>
            <person name="Barry K."/>
            <person name="Brewer H.M."/>
            <person name="Purvine S.O."/>
            <person name="Wright A.T."/>
            <person name="Boxma B."/>
            <person name="Van Alen T."/>
            <person name="Hackstein J.H."/>
            <person name="Baker S.E."/>
            <person name="Grigoriev I.V."/>
            <person name="O'Malley M.A."/>
        </authorList>
    </citation>
    <scope>NUCLEOTIDE SEQUENCE [LARGE SCALE GENOMIC DNA]</scope>
    <source>
        <strain evidence="2">finn</strain>
    </source>
</reference>
<dbReference type="AlphaFoldDB" id="A0A1Y1VL14"/>
<comment type="caution">
    <text evidence="1">The sequence shown here is derived from an EMBL/GenBank/DDBJ whole genome shotgun (WGS) entry which is preliminary data.</text>
</comment>
<sequence length="354" mass="41600">MNFNLNINFNDKGEIKNKNKERKDGSDLKIDNIIQQEYSFQYLLTIPYKDLLKIDGEKEEMLLLLEIGNIGYRLDKIKEYLVNTFNKYNLVNNKIYKISLYLTNVNNNEKDAIPTNTTISLSSLLPILNSTLNKFKMQIEYLQQQIEMIIHELYLLSIKLRKYIHYHTVTINKKEVKENFEIRSSSLILVALEQHLMERIFYILSDAEENHENDNNENFNINANKNSYVDEDIIIGDDDDNNNNNNIVILSENIYYNDNSFIDDTSSIKISIDNDNDSSYINYDIDNNRINDNNNNNTNNSTTKNFECWEVLYSLIKNDVTKQILSEEKQEISRGILSEDKQNYMNILEKINGK</sequence>
<accession>A0A1Y1VL14</accession>
<dbReference type="OrthoDB" id="2173427at2759"/>
<proteinExistence type="predicted"/>
<evidence type="ECO:0000313" key="2">
    <source>
        <dbReference type="Proteomes" id="UP000193719"/>
    </source>
</evidence>
<evidence type="ECO:0000313" key="1">
    <source>
        <dbReference type="EMBL" id="ORX59161.1"/>
    </source>
</evidence>
<dbReference type="EMBL" id="MCFH01000003">
    <property type="protein sequence ID" value="ORX59161.1"/>
    <property type="molecule type" value="Genomic_DNA"/>
</dbReference>
<keyword evidence="2" id="KW-1185">Reference proteome</keyword>